<accession>A0A2P5CPF9</accession>
<organism evidence="1 2">
    <name type="scientific">Parasponia andersonii</name>
    <name type="common">Sponia andersonii</name>
    <dbReference type="NCBI Taxonomy" id="3476"/>
    <lineage>
        <taxon>Eukaryota</taxon>
        <taxon>Viridiplantae</taxon>
        <taxon>Streptophyta</taxon>
        <taxon>Embryophyta</taxon>
        <taxon>Tracheophyta</taxon>
        <taxon>Spermatophyta</taxon>
        <taxon>Magnoliopsida</taxon>
        <taxon>eudicotyledons</taxon>
        <taxon>Gunneridae</taxon>
        <taxon>Pentapetalae</taxon>
        <taxon>rosids</taxon>
        <taxon>fabids</taxon>
        <taxon>Rosales</taxon>
        <taxon>Cannabaceae</taxon>
        <taxon>Parasponia</taxon>
    </lineage>
</organism>
<proteinExistence type="predicted"/>
<keyword evidence="2" id="KW-1185">Reference proteome</keyword>
<evidence type="ECO:0000313" key="1">
    <source>
        <dbReference type="EMBL" id="PON62921.1"/>
    </source>
</evidence>
<name>A0A2P5CPF9_PARAD</name>
<sequence>TLDGFDPVQFLPRQLGAKSLDGLSPEDHERQRTAPDPYKVFNTILARCAHWTNHPDRIIVCQSLASDRLDS</sequence>
<evidence type="ECO:0000313" key="2">
    <source>
        <dbReference type="Proteomes" id="UP000237105"/>
    </source>
</evidence>
<gene>
    <name evidence="1" type="ORF">PanWU01x14_135970</name>
</gene>
<reference evidence="2" key="1">
    <citation type="submission" date="2016-06" db="EMBL/GenBank/DDBJ databases">
        <title>Parallel loss of symbiosis genes in relatives of nitrogen-fixing non-legume Parasponia.</title>
        <authorList>
            <person name="Van Velzen R."/>
            <person name="Holmer R."/>
            <person name="Bu F."/>
            <person name="Rutten L."/>
            <person name="Van Zeijl A."/>
            <person name="Liu W."/>
            <person name="Santuari L."/>
            <person name="Cao Q."/>
            <person name="Sharma T."/>
            <person name="Shen D."/>
            <person name="Roswanjaya Y."/>
            <person name="Wardhani T."/>
            <person name="Kalhor M.S."/>
            <person name="Jansen J."/>
            <person name="Van den Hoogen J."/>
            <person name="Gungor B."/>
            <person name="Hartog M."/>
            <person name="Hontelez J."/>
            <person name="Verver J."/>
            <person name="Yang W.-C."/>
            <person name="Schijlen E."/>
            <person name="Repin R."/>
            <person name="Schilthuizen M."/>
            <person name="Schranz E."/>
            <person name="Heidstra R."/>
            <person name="Miyata K."/>
            <person name="Fedorova E."/>
            <person name="Kohlen W."/>
            <person name="Bisseling T."/>
            <person name="Smit S."/>
            <person name="Geurts R."/>
        </authorList>
    </citation>
    <scope>NUCLEOTIDE SEQUENCE [LARGE SCALE GENOMIC DNA]</scope>
    <source>
        <strain evidence="2">cv. WU1-14</strain>
    </source>
</reference>
<dbReference type="AlphaFoldDB" id="A0A2P5CPF9"/>
<feature type="non-terminal residue" evidence="1">
    <location>
        <position position="1"/>
    </location>
</feature>
<dbReference type="Proteomes" id="UP000237105">
    <property type="component" value="Unassembled WGS sequence"/>
</dbReference>
<comment type="caution">
    <text evidence="1">The sequence shown here is derived from an EMBL/GenBank/DDBJ whole genome shotgun (WGS) entry which is preliminary data.</text>
</comment>
<protein>
    <submittedName>
        <fullName evidence="1">Uncharacterized protein</fullName>
    </submittedName>
</protein>
<dbReference type="EMBL" id="JXTB01000109">
    <property type="protein sequence ID" value="PON62921.1"/>
    <property type="molecule type" value="Genomic_DNA"/>
</dbReference>